<dbReference type="AlphaFoldDB" id="A0A0J0XWD2"/>
<organism evidence="4 5">
    <name type="scientific">Cutaneotrichosporon oleaginosum</name>
    <dbReference type="NCBI Taxonomy" id="879819"/>
    <lineage>
        <taxon>Eukaryota</taxon>
        <taxon>Fungi</taxon>
        <taxon>Dikarya</taxon>
        <taxon>Basidiomycota</taxon>
        <taxon>Agaricomycotina</taxon>
        <taxon>Tremellomycetes</taxon>
        <taxon>Trichosporonales</taxon>
        <taxon>Trichosporonaceae</taxon>
        <taxon>Cutaneotrichosporon</taxon>
    </lineage>
</organism>
<dbReference type="EMBL" id="KQ087182">
    <property type="protein sequence ID" value="KLT45368.1"/>
    <property type="molecule type" value="Genomic_DNA"/>
</dbReference>
<evidence type="ECO:0000259" key="3">
    <source>
        <dbReference type="PROSITE" id="PS50089"/>
    </source>
</evidence>
<dbReference type="FunFam" id="3.30.40.10:FF:000728">
    <property type="entry name" value="Unplaced genomic scaffold supercont1.4, whole genome shotgun sequence"/>
    <property type="match status" value="1"/>
</dbReference>
<dbReference type="SMART" id="SM00184">
    <property type="entry name" value="RING"/>
    <property type="match status" value="1"/>
</dbReference>
<sequence>MGANQSLPARRQEEAEPRPTLRRRISTFLRRDHESQNASKRERSNSAHNSINSPGPKRRRVDGDAEALDGDDSMSSEPIAGPSSSHQYPTRPSLPFPRTMPSSGISTPTSPDTPASPATDELLSDRLRSVSTIRDSLAPEWTPQPGLISRLRRRDSPAVSSAASTSSAIPPPSAAPPPPPPPRTLSHRLSAIMGFAAPERSPSNSSIPSSSSQQPPTPATEAPPPAEEEGRIPVGAVLVIQGLAQTRANHDETGGSHSQVDLPSIDQQARMIGNLLTVAAAATATTLLSPESLSSQPSRSTAQSAMQTIMERLRPQRNQRHQSVEAALGEYLRTVLRDNRRFAEAVAPNAANVPAEFQDFLGSLQQDLMQAVRAYAVHDAAGEEGDDDIPAPSSSVEETSTGGTRPTGDLDASATTNATSSGVAEPPSPNVPSNSTIPTFHRQLGQNLPGAHRPLGVSGGSDGEPRRLNFFRAHLFPTVHADGSVVTPNANDGQEEAIVPSIFVGVRSIAHNPSMTTEDLVAHPSFPFMDGQVPEDAGAAAPTATGSSPATSPVATTQALPDDDHDFDRDLEQELSAAPAAGGTTVESRPRRSLRTRVLERLGARREPRASPPLNTYLIYVIGGNYPSSHPVLSIPSLVSGGPLTTEDLQLLAELLGPAKPPTVTQEEIEASGLKVIKANTLAQAIQDGQVLDSSTERCMVCLCDYEDDEDCRVLKCRHAFHKPCVDQWLSSGRNSCPTCRTEAVEKGSTPTTPEVEDADAVA</sequence>
<feature type="compositionally biased region" description="Low complexity" evidence="2">
    <location>
        <begin position="201"/>
        <end position="214"/>
    </location>
</feature>
<dbReference type="Proteomes" id="UP000053611">
    <property type="component" value="Unassembled WGS sequence"/>
</dbReference>
<name>A0A0J0XWD2_9TREE</name>
<dbReference type="PANTHER" id="PTHR46171:SF3">
    <property type="entry name" value="GH10160P"/>
    <property type="match status" value="1"/>
</dbReference>
<feature type="compositionally biased region" description="Basic and acidic residues" evidence="2">
    <location>
        <begin position="10"/>
        <end position="19"/>
    </location>
</feature>
<feature type="region of interest" description="Disordered" evidence="2">
    <location>
        <begin position="382"/>
        <end position="435"/>
    </location>
</feature>
<dbReference type="STRING" id="879819.A0A0J0XWD2"/>
<evidence type="ECO:0000256" key="2">
    <source>
        <dbReference type="SAM" id="MobiDB-lite"/>
    </source>
</evidence>
<evidence type="ECO:0000256" key="1">
    <source>
        <dbReference type="PROSITE-ProRule" id="PRU00175"/>
    </source>
</evidence>
<feature type="region of interest" description="Disordered" evidence="2">
    <location>
        <begin position="531"/>
        <end position="566"/>
    </location>
</feature>
<evidence type="ECO:0000313" key="4">
    <source>
        <dbReference type="EMBL" id="KLT45368.1"/>
    </source>
</evidence>
<feature type="compositionally biased region" description="Basic and acidic residues" evidence="2">
    <location>
        <begin position="29"/>
        <end position="45"/>
    </location>
</feature>
<dbReference type="Gene3D" id="3.30.40.10">
    <property type="entry name" value="Zinc/RING finger domain, C3HC4 (zinc finger)"/>
    <property type="match status" value="1"/>
</dbReference>
<feature type="compositionally biased region" description="Acidic residues" evidence="2">
    <location>
        <begin position="64"/>
        <end position="74"/>
    </location>
</feature>
<keyword evidence="1" id="KW-0479">Metal-binding</keyword>
<keyword evidence="5" id="KW-1185">Reference proteome</keyword>
<reference evidence="4 5" key="1">
    <citation type="submission" date="2015-03" db="EMBL/GenBank/DDBJ databases">
        <title>Genomics and transcriptomics of the oil-accumulating basidiomycete yeast T. oleaginosus allow insights into substrate utilization and the diverse evolutionary trajectories of mating systems in fungi.</title>
        <authorList>
            <consortium name="DOE Joint Genome Institute"/>
            <person name="Kourist R."/>
            <person name="Kracht O."/>
            <person name="Bracharz F."/>
            <person name="Lipzen A."/>
            <person name="Nolan M."/>
            <person name="Ohm R."/>
            <person name="Grigoriev I."/>
            <person name="Sun S."/>
            <person name="Heitman J."/>
            <person name="Bruck T."/>
            <person name="Nowrousian M."/>
        </authorList>
    </citation>
    <scope>NUCLEOTIDE SEQUENCE [LARGE SCALE GENOMIC DNA]</scope>
    <source>
        <strain evidence="4 5">IBC0246</strain>
    </source>
</reference>
<dbReference type="GO" id="GO:0016567">
    <property type="term" value="P:protein ubiquitination"/>
    <property type="evidence" value="ECO:0007669"/>
    <property type="project" value="TreeGrafter"/>
</dbReference>
<dbReference type="GO" id="GO:0061630">
    <property type="term" value="F:ubiquitin protein ligase activity"/>
    <property type="evidence" value="ECO:0007669"/>
    <property type="project" value="TreeGrafter"/>
</dbReference>
<dbReference type="CDD" id="cd16461">
    <property type="entry name" value="RING-H2_EL5-like"/>
    <property type="match status" value="1"/>
</dbReference>
<feature type="compositionally biased region" description="Low complexity" evidence="2">
    <location>
        <begin position="106"/>
        <end position="120"/>
    </location>
</feature>
<dbReference type="OrthoDB" id="8062037at2759"/>
<dbReference type="InterPro" id="IPR001841">
    <property type="entry name" value="Znf_RING"/>
</dbReference>
<feature type="region of interest" description="Disordered" evidence="2">
    <location>
        <begin position="198"/>
        <end position="228"/>
    </location>
</feature>
<feature type="domain" description="RING-type" evidence="3">
    <location>
        <begin position="699"/>
        <end position="741"/>
    </location>
</feature>
<dbReference type="GeneID" id="28982737"/>
<dbReference type="SUPFAM" id="SSF57850">
    <property type="entry name" value="RING/U-box"/>
    <property type="match status" value="1"/>
</dbReference>
<feature type="compositionally biased region" description="Low complexity" evidence="2">
    <location>
        <begin position="393"/>
        <end position="404"/>
    </location>
</feature>
<dbReference type="InterPro" id="IPR013083">
    <property type="entry name" value="Znf_RING/FYVE/PHD"/>
</dbReference>
<keyword evidence="1" id="KW-0863">Zinc-finger</keyword>
<feature type="compositionally biased region" description="Pro residues" evidence="2">
    <location>
        <begin position="215"/>
        <end position="225"/>
    </location>
</feature>
<feature type="region of interest" description="Disordered" evidence="2">
    <location>
        <begin position="743"/>
        <end position="763"/>
    </location>
</feature>
<accession>A0A0J0XWD2</accession>
<gene>
    <name evidence="4" type="ORF">CC85DRAFT_282855</name>
</gene>
<feature type="region of interest" description="Disordered" evidence="2">
    <location>
        <begin position="1"/>
        <end position="186"/>
    </location>
</feature>
<evidence type="ECO:0000313" key="5">
    <source>
        <dbReference type="Proteomes" id="UP000053611"/>
    </source>
</evidence>
<dbReference type="PANTHER" id="PTHR46171">
    <property type="entry name" value="GH10160P"/>
    <property type="match status" value="1"/>
</dbReference>
<feature type="compositionally biased region" description="Low complexity" evidence="2">
    <location>
        <begin position="537"/>
        <end position="557"/>
    </location>
</feature>
<feature type="compositionally biased region" description="Low complexity" evidence="2">
    <location>
        <begin position="157"/>
        <end position="168"/>
    </location>
</feature>
<feature type="compositionally biased region" description="Pro residues" evidence="2">
    <location>
        <begin position="169"/>
        <end position="183"/>
    </location>
</feature>
<protein>
    <recommendedName>
        <fullName evidence="3">RING-type domain-containing protein</fullName>
    </recommendedName>
</protein>
<dbReference type="RefSeq" id="XP_018281859.1">
    <property type="nucleotide sequence ID" value="XM_018422134.1"/>
</dbReference>
<dbReference type="GO" id="GO:0008270">
    <property type="term" value="F:zinc ion binding"/>
    <property type="evidence" value="ECO:0007669"/>
    <property type="project" value="UniProtKB-KW"/>
</dbReference>
<dbReference type="PROSITE" id="PS50089">
    <property type="entry name" value="ZF_RING_2"/>
    <property type="match status" value="1"/>
</dbReference>
<proteinExistence type="predicted"/>
<feature type="compositionally biased region" description="Polar residues" evidence="2">
    <location>
        <begin position="413"/>
        <end position="422"/>
    </location>
</feature>
<keyword evidence="1" id="KW-0862">Zinc</keyword>
<dbReference type="Pfam" id="PF13639">
    <property type="entry name" value="zf-RING_2"/>
    <property type="match status" value="1"/>
</dbReference>